<keyword evidence="2" id="KW-1185">Reference proteome</keyword>
<dbReference type="AlphaFoldDB" id="A0A7I4YFL5"/>
<sequence length="81" mass="9467">MMRSDYRRQRRGEDTKGNGGARGGDKICDDRSGSPMELKTTTSTHLSPRVHGERSYEFPYKQTDRQTDRRTDRQTRALYIK</sequence>
<reference evidence="3" key="1">
    <citation type="submission" date="2020-12" db="UniProtKB">
        <authorList>
            <consortium name="WormBaseParasite"/>
        </authorList>
    </citation>
    <scope>IDENTIFICATION</scope>
    <source>
        <strain evidence="3">MHco3</strain>
    </source>
</reference>
<dbReference type="Proteomes" id="UP000025227">
    <property type="component" value="Unplaced"/>
</dbReference>
<evidence type="ECO:0000256" key="1">
    <source>
        <dbReference type="SAM" id="MobiDB-lite"/>
    </source>
</evidence>
<feature type="region of interest" description="Disordered" evidence="1">
    <location>
        <begin position="1"/>
        <end position="81"/>
    </location>
</feature>
<protein>
    <submittedName>
        <fullName evidence="3">Uncharacterized protein</fullName>
    </submittedName>
</protein>
<proteinExistence type="predicted"/>
<name>A0A7I4YFL5_HAECO</name>
<evidence type="ECO:0000313" key="2">
    <source>
        <dbReference type="Proteomes" id="UP000025227"/>
    </source>
</evidence>
<accession>A0A7I4YFL5</accession>
<feature type="compositionally biased region" description="Basic and acidic residues" evidence="1">
    <location>
        <begin position="23"/>
        <end position="32"/>
    </location>
</feature>
<evidence type="ECO:0000313" key="3">
    <source>
        <dbReference type="WBParaSite" id="HCON_00084260-00001"/>
    </source>
</evidence>
<feature type="compositionally biased region" description="Basic and acidic residues" evidence="1">
    <location>
        <begin position="1"/>
        <end position="16"/>
    </location>
</feature>
<feature type="compositionally biased region" description="Basic and acidic residues" evidence="1">
    <location>
        <begin position="50"/>
        <end position="75"/>
    </location>
</feature>
<dbReference type="WBParaSite" id="HCON_00084260-00001">
    <property type="protein sequence ID" value="HCON_00084260-00001"/>
    <property type="gene ID" value="HCON_00084260"/>
</dbReference>
<organism evidence="2 3">
    <name type="scientific">Haemonchus contortus</name>
    <name type="common">Barber pole worm</name>
    <dbReference type="NCBI Taxonomy" id="6289"/>
    <lineage>
        <taxon>Eukaryota</taxon>
        <taxon>Metazoa</taxon>
        <taxon>Ecdysozoa</taxon>
        <taxon>Nematoda</taxon>
        <taxon>Chromadorea</taxon>
        <taxon>Rhabditida</taxon>
        <taxon>Rhabditina</taxon>
        <taxon>Rhabditomorpha</taxon>
        <taxon>Strongyloidea</taxon>
        <taxon>Trichostrongylidae</taxon>
        <taxon>Haemonchus</taxon>
    </lineage>
</organism>